<dbReference type="OrthoDB" id="4562780at2"/>
<accession>A0A5B1BPX1</accession>
<dbReference type="RefSeq" id="WP_149654889.1">
    <property type="nucleotide sequence ID" value="NZ_VTZN01000101.1"/>
</dbReference>
<dbReference type="Proteomes" id="UP000324701">
    <property type="component" value="Unassembled WGS sequence"/>
</dbReference>
<name>A0A5B1BPX1_MYCSI</name>
<gene>
    <name evidence="1" type="ORF">F0Q45_16110</name>
</gene>
<keyword evidence="2" id="KW-1185">Reference proteome</keyword>
<protein>
    <submittedName>
        <fullName evidence="1">Uncharacterized protein</fullName>
    </submittedName>
</protein>
<evidence type="ECO:0000313" key="2">
    <source>
        <dbReference type="Proteomes" id="UP000324701"/>
    </source>
</evidence>
<dbReference type="AlphaFoldDB" id="A0A5B1BPX1"/>
<organism evidence="1 2">
    <name type="scientific">Mycobacterium simiae</name>
    <name type="common">Mycobacterium habana</name>
    <dbReference type="NCBI Taxonomy" id="1784"/>
    <lineage>
        <taxon>Bacteria</taxon>
        <taxon>Bacillati</taxon>
        <taxon>Actinomycetota</taxon>
        <taxon>Actinomycetes</taxon>
        <taxon>Mycobacteriales</taxon>
        <taxon>Mycobacteriaceae</taxon>
        <taxon>Mycobacterium</taxon>
        <taxon>Mycobacterium simiae complex</taxon>
    </lineage>
</organism>
<reference evidence="1 2" key="1">
    <citation type="submission" date="2019-09" db="EMBL/GenBank/DDBJ databases">
        <title>Report of infection by Mycobacterium simiae a patient suffering from pulmonary tuberculosis.</title>
        <authorList>
            <person name="Mohanty P.S."/>
            <person name="Bansal A.K."/>
            <person name="Singh H."/>
            <person name="Sharma S."/>
            <person name="Patil S.A."/>
            <person name="Upadhaya P."/>
            <person name="Singh P.K."/>
            <person name="Kumar D."/>
            <person name="Kumar S."/>
            <person name="Singh R.K."/>
            <person name="Chaudhary B."/>
        </authorList>
    </citation>
    <scope>NUCLEOTIDE SEQUENCE [LARGE SCALE GENOMIC DNA]</scope>
    <source>
        <strain evidence="1 2">JAL-560-SIM</strain>
    </source>
</reference>
<sequence>MTTMTINLSATQRFTRVARAHGQSMLRAVRQLWSNANAPFNLTAEERANAYVARMPIALIAS</sequence>
<evidence type="ECO:0000313" key="1">
    <source>
        <dbReference type="EMBL" id="KAA1249254.1"/>
    </source>
</evidence>
<proteinExistence type="predicted"/>
<comment type="caution">
    <text evidence="1">The sequence shown here is derived from an EMBL/GenBank/DDBJ whole genome shotgun (WGS) entry which is preliminary data.</text>
</comment>
<dbReference type="EMBL" id="VTZN01000101">
    <property type="protein sequence ID" value="KAA1249254.1"/>
    <property type="molecule type" value="Genomic_DNA"/>
</dbReference>